<keyword evidence="2" id="KW-1185">Reference proteome</keyword>
<organism evidence="1 2">
    <name type="scientific">Macrophomina phaseolina</name>
    <dbReference type="NCBI Taxonomy" id="35725"/>
    <lineage>
        <taxon>Eukaryota</taxon>
        <taxon>Fungi</taxon>
        <taxon>Dikarya</taxon>
        <taxon>Ascomycota</taxon>
        <taxon>Pezizomycotina</taxon>
        <taxon>Dothideomycetes</taxon>
        <taxon>Dothideomycetes incertae sedis</taxon>
        <taxon>Botryosphaeriales</taxon>
        <taxon>Botryosphaeriaceae</taxon>
        <taxon>Macrophomina</taxon>
    </lineage>
</organism>
<evidence type="ECO:0000313" key="2">
    <source>
        <dbReference type="Proteomes" id="UP000774617"/>
    </source>
</evidence>
<gene>
    <name evidence="1" type="ORF">B0J12DRAFT_673204</name>
</gene>
<dbReference type="Proteomes" id="UP000774617">
    <property type="component" value="Unassembled WGS sequence"/>
</dbReference>
<comment type="caution">
    <text evidence="1">The sequence shown here is derived from an EMBL/GenBank/DDBJ whole genome shotgun (WGS) entry which is preliminary data.</text>
</comment>
<name>A0ABQ8G2L8_9PEZI</name>
<evidence type="ECO:0000313" key="1">
    <source>
        <dbReference type="EMBL" id="KAH7042825.1"/>
    </source>
</evidence>
<dbReference type="EMBL" id="JAGTJR010000024">
    <property type="protein sequence ID" value="KAH7042825.1"/>
    <property type="molecule type" value="Genomic_DNA"/>
</dbReference>
<protein>
    <recommendedName>
        <fullName evidence="3">Secreted protein</fullName>
    </recommendedName>
</protein>
<evidence type="ECO:0008006" key="3">
    <source>
        <dbReference type="Google" id="ProtNLM"/>
    </source>
</evidence>
<accession>A0ABQ8G2L8</accession>
<proteinExistence type="predicted"/>
<sequence length="75" mass="8489">MGRRSSVSISSPVKFCFLLLSFYTAANLLLPRAKFVCLNTLIYLIGVPKPHISPLLFRIWGILSPSQNVHKTRPY</sequence>
<reference evidence="1 2" key="1">
    <citation type="journal article" date="2021" name="Nat. Commun.">
        <title>Genetic determinants of endophytism in the Arabidopsis root mycobiome.</title>
        <authorList>
            <person name="Mesny F."/>
            <person name="Miyauchi S."/>
            <person name="Thiergart T."/>
            <person name="Pickel B."/>
            <person name="Atanasova L."/>
            <person name="Karlsson M."/>
            <person name="Huettel B."/>
            <person name="Barry K.W."/>
            <person name="Haridas S."/>
            <person name="Chen C."/>
            <person name="Bauer D."/>
            <person name="Andreopoulos W."/>
            <person name="Pangilinan J."/>
            <person name="LaButti K."/>
            <person name="Riley R."/>
            <person name="Lipzen A."/>
            <person name="Clum A."/>
            <person name="Drula E."/>
            <person name="Henrissat B."/>
            <person name="Kohler A."/>
            <person name="Grigoriev I.V."/>
            <person name="Martin F.M."/>
            <person name="Hacquard S."/>
        </authorList>
    </citation>
    <scope>NUCLEOTIDE SEQUENCE [LARGE SCALE GENOMIC DNA]</scope>
    <source>
        <strain evidence="1 2">MPI-SDFR-AT-0080</strain>
    </source>
</reference>